<dbReference type="PANTHER" id="PTHR33021">
    <property type="entry name" value="BLUE COPPER PROTEIN"/>
    <property type="match status" value="1"/>
</dbReference>
<evidence type="ECO:0000313" key="4">
    <source>
        <dbReference type="Proteomes" id="UP001605036"/>
    </source>
</evidence>
<proteinExistence type="predicted"/>
<dbReference type="EMBL" id="JBHFFA010000003">
    <property type="protein sequence ID" value="KAL2634159.1"/>
    <property type="molecule type" value="Genomic_DNA"/>
</dbReference>
<feature type="chain" id="PRO_5044894445" description="Phytocyanin domain-containing protein" evidence="1">
    <location>
        <begin position="27"/>
        <end position="180"/>
    </location>
</feature>
<dbReference type="Proteomes" id="UP001605036">
    <property type="component" value="Unassembled WGS sequence"/>
</dbReference>
<feature type="domain" description="Phytocyanin" evidence="2">
    <location>
        <begin position="27"/>
        <end position="130"/>
    </location>
</feature>
<evidence type="ECO:0000259" key="2">
    <source>
        <dbReference type="PROSITE" id="PS51485"/>
    </source>
</evidence>
<dbReference type="PROSITE" id="PS51485">
    <property type="entry name" value="PHYTOCYANIN"/>
    <property type="match status" value="1"/>
</dbReference>
<organism evidence="3 4">
    <name type="scientific">Riccia fluitans</name>
    <dbReference type="NCBI Taxonomy" id="41844"/>
    <lineage>
        <taxon>Eukaryota</taxon>
        <taxon>Viridiplantae</taxon>
        <taxon>Streptophyta</taxon>
        <taxon>Embryophyta</taxon>
        <taxon>Marchantiophyta</taxon>
        <taxon>Marchantiopsida</taxon>
        <taxon>Marchantiidae</taxon>
        <taxon>Marchantiales</taxon>
        <taxon>Ricciaceae</taxon>
        <taxon>Riccia</taxon>
    </lineage>
</organism>
<dbReference type="InterPro" id="IPR039391">
    <property type="entry name" value="Phytocyanin-like"/>
</dbReference>
<accession>A0ABD1YTQ4</accession>
<name>A0ABD1YTQ4_9MARC</name>
<dbReference type="PANTHER" id="PTHR33021:SF537">
    <property type="entry name" value="UCLACYANIN 2"/>
    <property type="match status" value="1"/>
</dbReference>
<dbReference type="Pfam" id="PF02298">
    <property type="entry name" value="Cu_bind_like"/>
    <property type="match status" value="1"/>
</dbReference>
<dbReference type="InterPro" id="IPR003245">
    <property type="entry name" value="Phytocyanin_dom"/>
</dbReference>
<comment type="caution">
    <text evidence="3">The sequence shown here is derived from an EMBL/GenBank/DDBJ whole genome shotgun (WGS) entry which is preliminary data.</text>
</comment>
<dbReference type="InterPro" id="IPR008972">
    <property type="entry name" value="Cupredoxin"/>
</dbReference>
<protein>
    <recommendedName>
        <fullName evidence="2">Phytocyanin domain-containing protein</fullName>
    </recommendedName>
</protein>
<feature type="signal peptide" evidence="1">
    <location>
        <begin position="1"/>
        <end position="26"/>
    </location>
</feature>
<dbReference type="AlphaFoldDB" id="A0ABD1YTQ4"/>
<dbReference type="Gene3D" id="2.60.40.420">
    <property type="entry name" value="Cupredoxins - blue copper proteins"/>
    <property type="match status" value="1"/>
</dbReference>
<sequence>MDDGKRPLLLAVVLISIAGLFQTASAVEHIVGGEGHGWALATENYFDNWAAGQDIRVGDTLKFTWSGTHDVVQLSTADTQACNVVGNKFNKWTSPGVSVPLQTAGTFGYVCSIGTHCNDGSMRMTVTVKATGNSPPAPFWETSPPPPGSVFTPGTSSDSSFGSPPFIVALVVAIATLIVE</sequence>
<reference evidence="3 4" key="1">
    <citation type="submission" date="2024-09" db="EMBL/GenBank/DDBJ databases">
        <title>Chromosome-scale assembly of Riccia fluitans.</title>
        <authorList>
            <person name="Paukszto L."/>
            <person name="Sawicki J."/>
            <person name="Karawczyk K."/>
            <person name="Piernik-Szablinska J."/>
            <person name="Szczecinska M."/>
            <person name="Mazdziarz M."/>
        </authorList>
    </citation>
    <scope>NUCLEOTIDE SEQUENCE [LARGE SCALE GENOMIC DNA]</scope>
    <source>
        <strain evidence="3">Rf_01</strain>
        <tissue evidence="3">Aerial parts of the thallus</tissue>
    </source>
</reference>
<evidence type="ECO:0000313" key="3">
    <source>
        <dbReference type="EMBL" id="KAL2634159.1"/>
    </source>
</evidence>
<gene>
    <name evidence="3" type="ORF">R1flu_005638</name>
</gene>
<keyword evidence="4" id="KW-1185">Reference proteome</keyword>
<evidence type="ECO:0000256" key="1">
    <source>
        <dbReference type="SAM" id="SignalP"/>
    </source>
</evidence>
<keyword evidence="1" id="KW-0732">Signal</keyword>
<dbReference type="SUPFAM" id="SSF49503">
    <property type="entry name" value="Cupredoxins"/>
    <property type="match status" value="1"/>
</dbReference>